<organism evidence="6 7">
    <name type="scientific">Zosterops lateralis melanops</name>
    <dbReference type="NCBI Taxonomy" id="1220523"/>
    <lineage>
        <taxon>Eukaryota</taxon>
        <taxon>Metazoa</taxon>
        <taxon>Chordata</taxon>
        <taxon>Craniata</taxon>
        <taxon>Vertebrata</taxon>
        <taxon>Euteleostomi</taxon>
        <taxon>Archelosauria</taxon>
        <taxon>Archosauria</taxon>
        <taxon>Dinosauria</taxon>
        <taxon>Saurischia</taxon>
        <taxon>Theropoda</taxon>
        <taxon>Coelurosauria</taxon>
        <taxon>Aves</taxon>
        <taxon>Neognathae</taxon>
        <taxon>Neoaves</taxon>
        <taxon>Telluraves</taxon>
        <taxon>Australaves</taxon>
        <taxon>Passeriformes</taxon>
        <taxon>Sylvioidea</taxon>
        <taxon>Zosteropidae</taxon>
        <taxon>Zosterops</taxon>
    </lineage>
</organism>
<evidence type="ECO:0000256" key="2">
    <source>
        <dbReference type="ARBA" id="ARBA00022630"/>
    </source>
</evidence>
<dbReference type="Pfam" id="PF00743">
    <property type="entry name" value="FMO-like"/>
    <property type="match status" value="1"/>
</dbReference>
<name>A0A8D2PZ66_ZOSLA</name>
<dbReference type="GO" id="GO:0004499">
    <property type="term" value="F:N,N-dimethylaniline monooxygenase activity"/>
    <property type="evidence" value="ECO:0007669"/>
    <property type="project" value="InterPro"/>
</dbReference>
<dbReference type="InterPro" id="IPR020946">
    <property type="entry name" value="Flavin_mOase-like"/>
</dbReference>
<comment type="similarity">
    <text evidence="1 5">Belongs to the FMO family.</text>
</comment>
<dbReference type="AlphaFoldDB" id="A0A8D2PZ66"/>
<keyword evidence="2 5" id="KW-0285">Flavoprotein</keyword>
<reference evidence="6" key="1">
    <citation type="submission" date="2025-08" db="UniProtKB">
        <authorList>
            <consortium name="Ensembl"/>
        </authorList>
    </citation>
    <scope>IDENTIFICATION</scope>
</reference>
<evidence type="ECO:0000313" key="6">
    <source>
        <dbReference type="Ensembl" id="ENSZLMP00000021293.1"/>
    </source>
</evidence>
<proteinExistence type="inferred from homology"/>
<evidence type="ECO:0000256" key="4">
    <source>
        <dbReference type="ARBA" id="ARBA00023002"/>
    </source>
</evidence>
<dbReference type="InterPro" id="IPR050346">
    <property type="entry name" value="FMO-like"/>
</dbReference>
<dbReference type="SUPFAM" id="SSF51905">
    <property type="entry name" value="FAD/NAD(P)-binding domain"/>
    <property type="match status" value="1"/>
</dbReference>
<keyword evidence="4 5" id="KW-0560">Oxidoreductase</keyword>
<dbReference type="PANTHER" id="PTHR23023">
    <property type="entry name" value="DIMETHYLANILINE MONOOXYGENASE"/>
    <property type="match status" value="1"/>
</dbReference>
<protein>
    <recommendedName>
        <fullName evidence="5">Flavin-containing monooxygenase</fullName>
        <ecNumber evidence="5">1.-.-.-</ecNumber>
    </recommendedName>
</protein>
<comment type="cofactor">
    <cofactor evidence="5">
        <name>FAD</name>
        <dbReference type="ChEBI" id="CHEBI:57692"/>
    </cofactor>
</comment>
<evidence type="ECO:0000256" key="3">
    <source>
        <dbReference type="ARBA" id="ARBA00022827"/>
    </source>
</evidence>
<evidence type="ECO:0000256" key="5">
    <source>
        <dbReference type="RuleBase" id="RU361177"/>
    </source>
</evidence>
<dbReference type="Gene3D" id="3.50.50.60">
    <property type="entry name" value="FAD/NAD(P)-binding domain"/>
    <property type="match status" value="1"/>
</dbReference>
<keyword evidence="5" id="KW-0503">Monooxygenase</keyword>
<keyword evidence="7" id="KW-1185">Reference proteome</keyword>
<dbReference type="Ensembl" id="ENSZLMT00000021852.1">
    <property type="protein sequence ID" value="ENSZLMP00000021293.1"/>
    <property type="gene ID" value="ENSZLMG00000014578.1"/>
</dbReference>
<evidence type="ECO:0000313" key="7">
    <source>
        <dbReference type="Proteomes" id="UP000694401"/>
    </source>
</evidence>
<dbReference type="EC" id="1.-.-.-" evidence="5"/>
<dbReference type="GO" id="GO:0050660">
    <property type="term" value="F:flavin adenine dinucleotide binding"/>
    <property type="evidence" value="ECO:0007669"/>
    <property type="project" value="InterPro"/>
</dbReference>
<sequence length="92" mass="9672">MAAQRVAIIGAGASGLCALKCCLDEGLEPICFERSKDIGGLWRFEVSPVQPACSVAAAQMGLGLALGREQRSTPLLCMHAKAGRLTRRTTGK</sequence>
<dbReference type="GO" id="GO:0050661">
    <property type="term" value="F:NADP binding"/>
    <property type="evidence" value="ECO:0007669"/>
    <property type="project" value="InterPro"/>
</dbReference>
<dbReference type="InterPro" id="IPR036188">
    <property type="entry name" value="FAD/NAD-bd_sf"/>
</dbReference>
<dbReference type="Proteomes" id="UP000694401">
    <property type="component" value="Unassembled WGS sequence"/>
</dbReference>
<accession>A0A8D2PZ66</accession>
<reference evidence="6" key="2">
    <citation type="submission" date="2025-09" db="UniProtKB">
        <authorList>
            <consortium name="Ensembl"/>
        </authorList>
    </citation>
    <scope>IDENTIFICATION</scope>
</reference>
<keyword evidence="3 5" id="KW-0274">FAD</keyword>
<evidence type="ECO:0000256" key="1">
    <source>
        <dbReference type="ARBA" id="ARBA00009183"/>
    </source>
</evidence>